<name>A0A5C3NV19_9APHY</name>
<dbReference type="InterPro" id="IPR013094">
    <property type="entry name" value="AB_hydrolase_3"/>
</dbReference>
<protein>
    <recommendedName>
        <fullName evidence="2">Alpha/beta hydrolase fold-3 domain-containing protein</fullName>
    </recommendedName>
</protein>
<accession>A0A5C3NV19</accession>
<evidence type="ECO:0000313" key="4">
    <source>
        <dbReference type="Proteomes" id="UP000308197"/>
    </source>
</evidence>
<evidence type="ECO:0000256" key="1">
    <source>
        <dbReference type="ARBA" id="ARBA00022801"/>
    </source>
</evidence>
<sequence>MDPEYAAALASSAENAPSAYQSASPTIEELRAAFVQAVTIPNKKYHEERLPPASSYVVEDKLIPGPGGDILVRCVVPVVPSDAQKFPVLLWIHGGGGCVGDIEIDDYHLRRISVDLQIVTVNVEYRLAPEHPFPAANDDCYAALKWVAEHASEIKSDISLGFLVGGHSKGANFAAMLAHVARDDPFFDGRQLTGQLLREPAVVDSESDSVPDEYKADYKSMDENGNNPPITRAAIKNLRRMQGAPPTDPRYAPLLYPSHAGLPPAYIQVLGLDPLRDDGIIYEKALRKAGVRTRIDLYPGVSHGFHMSFPTIKLAEKGREDVLKGLNWLLGREAC</sequence>
<dbReference type="InterPro" id="IPR029058">
    <property type="entry name" value="AB_hydrolase_fold"/>
</dbReference>
<dbReference type="Pfam" id="PF07859">
    <property type="entry name" value="Abhydrolase_3"/>
    <property type="match status" value="1"/>
</dbReference>
<dbReference type="InterPro" id="IPR050300">
    <property type="entry name" value="GDXG_lipolytic_enzyme"/>
</dbReference>
<dbReference type="Gene3D" id="3.40.50.1820">
    <property type="entry name" value="alpha/beta hydrolase"/>
    <property type="match status" value="1"/>
</dbReference>
<evidence type="ECO:0000259" key="2">
    <source>
        <dbReference type="Pfam" id="PF07859"/>
    </source>
</evidence>
<dbReference type="PANTHER" id="PTHR48081:SF8">
    <property type="entry name" value="ALPHA_BETA HYDROLASE FOLD-3 DOMAIN-CONTAINING PROTEIN-RELATED"/>
    <property type="match status" value="1"/>
</dbReference>
<keyword evidence="1" id="KW-0378">Hydrolase</keyword>
<gene>
    <name evidence="3" type="ORF">K466DRAFT_591865</name>
</gene>
<organism evidence="3 4">
    <name type="scientific">Polyporus arcularius HHB13444</name>
    <dbReference type="NCBI Taxonomy" id="1314778"/>
    <lineage>
        <taxon>Eukaryota</taxon>
        <taxon>Fungi</taxon>
        <taxon>Dikarya</taxon>
        <taxon>Basidiomycota</taxon>
        <taxon>Agaricomycotina</taxon>
        <taxon>Agaricomycetes</taxon>
        <taxon>Polyporales</taxon>
        <taxon>Polyporaceae</taxon>
        <taxon>Polyporus</taxon>
    </lineage>
</organism>
<dbReference type="GO" id="GO:0016787">
    <property type="term" value="F:hydrolase activity"/>
    <property type="evidence" value="ECO:0007669"/>
    <property type="project" value="UniProtKB-KW"/>
</dbReference>
<dbReference type="SUPFAM" id="SSF53474">
    <property type="entry name" value="alpha/beta-Hydrolases"/>
    <property type="match status" value="1"/>
</dbReference>
<dbReference type="EMBL" id="ML211777">
    <property type="protein sequence ID" value="TFK80417.1"/>
    <property type="molecule type" value="Genomic_DNA"/>
</dbReference>
<dbReference type="InParanoid" id="A0A5C3NV19"/>
<dbReference type="FunCoup" id="A0A5C3NV19">
    <property type="interactions" value="129"/>
</dbReference>
<dbReference type="PANTHER" id="PTHR48081">
    <property type="entry name" value="AB HYDROLASE SUPERFAMILY PROTEIN C4A8.06C"/>
    <property type="match status" value="1"/>
</dbReference>
<evidence type="ECO:0000313" key="3">
    <source>
        <dbReference type="EMBL" id="TFK80417.1"/>
    </source>
</evidence>
<dbReference type="Proteomes" id="UP000308197">
    <property type="component" value="Unassembled WGS sequence"/>
</dbReference>
<dbReference type="AlphaFoldDB" id="A0A5C3NV19"/>
<dbReference type="ESTHER" id="9aphy-a0a371d1b5">
    <property type="family name" value="Hormone-sensitive_lipase_like"/>
</dbReference>
<proteinExistence type="predicted"/>
<feature type="domain" description="Alpha/beta hydrolase fold-3" evidence="2">
    <location>
        <begin position="89"/>
        <end position="307"/>
    </location>
</feature>
<dbReference type="STRING" id="1314778.A0A5C3NV19"/>
<reference evidence="3 4" key="1">
    <citation type="journal article" date="2019" name="Nat. Ecol. Evol.">
        <title>Megaphylogeny resolves global patterns of mushroom evolution.</title>
        <authorList>
            <person name="Varga T."/>
            <person name="Krizsan K."/>
            <person name="Foldi C."/>
            <person name="Dima B."/>
            <person name="Sanchez-Garcia M."/>
            <person name="Sanchez-Ramirez S."/>
            <person name="Szollosi G.J."/>
            <person name="Szarkandi J.G."/>
            <person name="Papp V."/>
            <person name="Albert L."/>
            <person name="Andreopoulos W."/>
            <person name="Angelini C."/>
            <person name="Antonin V."/>
            <person name="Barry K.W."/>
            <person name="Bougher N.L."/>
            <person name="Buchanan P."/>
            <person name="Buyck B."/>
            <person name="Bense V."/>
            <person name="Catcheside P."/>
            <person name="Chovatia M."/>
            <person name="Cooper J."/>
            <person name="Damon W."/>
            <person name="Desjardin D."/>
            <person name="Finy P."/>
            <person name="Geml J."/>
            <person name="Haridas S."/>
            <person name="Hughes K."/>
            <person name="Justo A."/>
            <person name="Karasinski D."/>
            <person name="Kautmanova I."/>
            <person name="Kiss B."/>
            <person name="Kocsube S."/>
            <person name="Kotiranta H."/>
            <person name="LaButti K.M."/>
            <person name="Lechner B.E."/>
            <person name="Liimatainen K."/>
            <person name="Lipzen A."/>
            <person name="Lukacs Z."/>
            <person name="Mihaltcheva S."/>
            <person name="Morgado L.N."/>
            <person name="Niskanen T."/>
            <person name="Noordeloos M.E."/>
            <person name="Ohm R.A."/>
            <person name="Ortiz-Santana B."/>
            <person name="Ovrebo C."/>
            <person name="Racz N."/>
            <person name="Riley R."/>
            <person name="Savchenko A."/>
            <person name="Shiryaev A."/>
            <person name="Soop K."/>
            <person name="Spirin V."/>
            <person name="Szebenyi C."/>
            <person name="Tomsovsky M."/>
            <person name="Tulloss R.E."/>
            <person name="Uehling J."/>
            <person name="Grigoriev I.V."/>
            <person name="Vagvolgyi C."/>
            <person name="Papp T."/>
            <person name="Martin F.M."/>
            <person name="Miettinen O."/>
            <person name="Hibbett D.S."/>
            <person name="Nagy L.G."/>
        </authorList>
    </citation>
    <scope>NUCLEOTIDE SEQUENCE [LARGE SCALE GENOMIC DNA]</scope>
    <source>
        <strain evidence="3 4">HHB13444</strain>
    </source>
</reference>
<keyword evidence="4" id="KW-1185">Reference proteome</keyword>